<organism evidence="1 2">
    <name type="scientific">Trichobilharzia regenti</name>
    <name type="common">Nasal bird schistosome</name>
    <dbReference type="NCBI Taxonomy" id="157069"/>
    <lineage>
        <taxon>Eukaryota</taxon>
        <taxon>Metazoa</taxon>
        <taxon>Spiralia</taxon>
        <taxon>Lophotrochozoa</taxon>
        <taxon>Platyhelminthes</taxon>
        <taxon>Trematoda</taxon>
        <taxon>Digenea</taxon>
        <taxon>Strigeidida</taxon>
        <taxon>Schistosomatoidea</taxon>
        <taxon>Schistosomatidae</taxon>
        <taxon>Trichobilharzia</taxon>
    </lineage>
</organism>
<reference evidence="2" key="2">
    <citation type="submission" date="2023-11" db="UniProtKB">
        <authorList>
            <consortium name="WormBaseParasite"/>
        </authorList>
    </citation>
    <scope>IDENTIFICATION</scope>
</reference>
<sequence>MNIDSVMSLSFHLFMFVFRIHTLSQSILWFLSHACAAIDEFFSRFL</sequence>
<dbReference type="WBParaSite" id="TREG1_35520.1">
    <property type="protein sequence ID" value="TREG1_35520.1"/>
    <property type="gene ID" value="TREG1_35520"/>
</dbReference>
<proteinExistence type="predicted"/>
<dbReference type="AlphaFoldDB" id="A0AA85JMX1"/>
<keyword evidence="1" id="KW-1185">Reference proteome</keyword>
<accession>A0AA85JMX1</accession>
<protein>
    <submittedName>
        <fullName evidence="2">Uncharacterized protein</fullName>
    </submittedName>
</protein>
<reference evidence="1" key="1">
    <citation type="submission" date="2022-06" db="EMBL/GenBank/DDBJ databases">
        <authorList>
            <person name="Berger JAMES D."/>
            <person name="Berger JAMES D."/>
        </authorList>
    </citation>
    <scope>NUCLEOTIDE SEQUENCE [LARGE SCALE GENOMIC DNA]</scope>
</reference>
<name>A0AA85JMX1_TRIRE</name>
<evidence type="ECO:0000313" key="1">
    <source>
        <dbReference type="Proteomes" id="UP000050795"/>
    </source>
</evidence>
<dbReference type="Proteomes" id="UP000050795">
    <property type="component" value="Unassembled WGS sequence"/>
</dbReference>
<evidence type="ECO:0000313" key="2">
    <source>
        <dbReference type="WBParaSite" id="TREG1_35520.1"/>
    </source>
</evidence>